<evidence type="ECO:0008006" key="5">
    <source>
        <dbReference type="Google" id="ProtNLM"/>
    </source>
</evidence>
<comment type="caution">
    <text evidence="3">The sequence shown here is derived from an EMBL/GenBank/DDBJ whole genome shotgun (WGS) entry which is preliminary data.</text>
</comment>
<protein>
    <recommendedName>
        <fullName evidence="5">BBS1</fullName>
    </recommendedName>
</protein>
<reference evidence="3 4" key="1">
    <citation type="submission" date="2023-10" db="EMBL/GenBank/DDBJ databases">
        <title>Genomes of two closely related lineages of the louse Polyplax serrata with different host specificities.</title>
        <authorList>
            <person name="Martinu J."/>
            <person name="Tarabai H."/>
            <person name="Stefka J."/>
            <person name="Hypsa V."/>
        </authorList>
    </citation>
    <scope>NUCLEOTIDE SEQUENCE [LARGE SCALE GENOMIC DNA]</scope>
    <source>
        <strain evidence="3">HR10_N</strain>
    </source>
</reference>
<dbReference type="GO" id="GO:0034464">
    <property type="term" value="C:BBSome"/>
    <property type="evidence" value="ECO:0007669"/>
    <property type="project" value="InterPro"/>
</dbReference>
<dbReference type="GO" id="GO:0005113">
    <property type="term" value="F:patched binding"/>
    <property type="evidence" value="ECO:0007669"/>
    <property type="project" value="TreeGrafter"/>
</dbReference>
<dbReference type="PANTHER" id="PTHR20870:SF0">
    <property type="entry name" value="BARDET-BIEDL SYNDROME 1 PROTEIN"/>
    <property type="match status" value="1"/>
</dbReference>
<evidence type="ECO:0000259" key="1">
    <source>
        <dbReference type="Pfam" id="PF14779"/>
    </source>
</evidence>
<gene>
    <name evidence="3" type="ORF">RUM43_013606</name>
</gene>
<dbReference type="InterPro" id="IPR032728">
    <property type="entry name" value="BBS1_N"/>
</dbReference>
<sequence>MYHSSRSHSISDSLHCDYIHRVNQRWLNAYTDPQSYLYTFSRCMALADLLGDGDYKLALADLGTGTSNIKLKVYKGTSLLSENTLIEIPTALVAFYHDHHDKRIPSVAVASGPSIYVYKNMKPYYKFSLPDLLLNPLEQDLWMQARNDGISPTLLHSMLSNIKNEIGFSNLSFQSQKLLMVPPQNEEELLDIVTTFAPQAIKRQTVITCMGTLYKNSNAQYSISCLVVGTENGWIHIIDSEAFTILESINQSADTKSTDQTIPVVIKTMGLFDVDFRIVVYNRNGKLTLLRQGWTSPKCLLHLTIQAVDMCLIPETGNIYLALMNSTLECCSKKGKRLWSVKLNASATGLLPIPLHHQGLTLMAVALEGGTVSFYHGKEVVDTLMAADTVAGMVFGRFGQEEHCLVLITISGALQIKVLKRTAQFLQQGTSTSTITNSQNLKLKIPKKTSLFLEQAGREMNQPIQIHRTFQKELFRFRLETARSFYKSLNKVNNSISNDYRLPLKLSTEVFGLGPTFKIVLTLENMSQTSQNPDYLLDTTLSLVFHYNDKIYKLENPCVQLPVLIPGLVYKFETKVQAVTDLLGGAEEINVFVFGSKNAKPLLSAVVPMPFCDVLPIEI</sequence>
<evidence type="ECO:0000313" key="4">
    <source>
        <dbReference type="Proteomes" id="UP001372834"/>
    </source>
</evidence>
<dbReference type="GO" id="GO:0005930">
    <property type="term" value="C:axoneme"/>
    <property type="evidence" value="ECO:0007669"/>
    <property type="project" value="TreeGrafter"/>
</dbReference>
<proteinExistence type="predicted"/>
<dbReference type="GO" id="GO:0061512">
    <property type="term" value="P:protein localization to cilium"/>
    <property type="evidence" value="ECO:0007669"/>
    <property type="project" value="TreeGrafter"/>
</dbReference>
<name>A0AAN8NW32_POLSC</name>
<dbReference type="Pfam" id="PF23304">
    <property type="entry name" value="GAE_BBS1"/>
    <property type="match status" value="1"/>
</dbReference>
<accession>A0AAN8NW32</accession>
<dbReference type="GO" id="GO:0005119">
    <property type="term" value="F:smoothened binding"/>
    <property type="evidence" value="ECO:0007669"/>
    <property type="project" value="TreeGrafter"/>
</dbReference>
<evidence type="ECO:0000259" key="2">
    <source>
        <dbReference type="Pfam" id="PF23304"/>
    </source>
</evidence>
<dbReference type="EMBL" id="JAWJWE010000042">
    <property type="protein sequence ID" value="KAK6618413.1"/>
    <property type="molecule type" value="Genomic_DNA"/>
</dbReference>
<dbReference type="InterPro" id="IPR056419">
    <property type="entry name" value="GAE_BBS1"/>
</dbReference>
<feature type="domain" description="Bardet-Biedl syndrome 1 protein GAE" evidence="2">
    <location>
        <begin position="504"/>
        <end position="612"/>
    </location>
</feature>
<organism evidence="3 4">
    <name type="scientific">Polyplax serrata</name>
    <name type="common">Common mouse louse</name>
    <dbReference type="NCBI Taxonomy" id="468196"/>
    <lineage>
        <taxon>Eukaryota</taxon>
        <taxon>Metazoa</taxon>
        <taxon>Ecdysozoa</taxon>
        <taxon>Arthropoda</taxon>
        <taxon>Hexapoda</taxon>
        <taxon>Insecta</taxon>
        <taxon>Pterygota</taxon>
        <taxon>Neoptera</taxon>
        <taxon>Paraneoptera</taxon>
        <taxon>Psocodea</taxon>
        <taxon>Troctomorpha</taxon>
        <taxon>Phthiraptera</taxon>
        <taxon>Anoplura</taxon>
        <taxon>Polyplacidae</taxon>
        <taxon>Polyplax</taxon>
    </lineage>
</organism>
<dbReference type="InterPro" id="IPR028784">
    <property type="entry name" value="BBS1"/>
</dbReference>
<dbReference type="Proteomes" id="UP001372834">
    <property type="component" value="Unassembled WGS sequence"/>
</dbReference>
<dbReference type="Pfam" id="PF14779">
    <property type="entry name" value="BBS1"/>
    <property type="match status" value="1"/>
</dbReference>
<dbReference type="GO" id="GO:1905515">
    <property type="term" value="P:non-motile cilium assembly"/>
    <property type="evidence" value="ECO:0007669"/>
    <property type="project" value="InterPro"/>
</dbReference>
<dbReference type="PANTHER" id="PTHR20870">
    <property type="entry name" value="BARDET-BIEDL SYNDROME 1 PROTEIN"/>
    <property type="match status" value="1"/>
</dbReference>
<dbReference type="GO" id="GO:0005813">
    <property type="term" value="C:centrosome"/>
    <property type="evidence" value="ECO:0007669"/>
    <property type="project" value="TreeGrafter"/>
</dbReference>
<evidence type="ECO:0000313" key="3">
    <source>
        <dbReference type="EMBL" id="KAK6618413.1"/>
    </source>
</evidence>
<dbReference type="AlphaFoldDB" id="A0AAN8NW32"/>
<feature type="domain" description="Bardet-Biedl syndrome 1 N-terminal" evidence="1">
    <location>
        <begin position="26"/>
        <end position="291"/>
    </location>
</feature>